<organism evidence="1 2">
    <name type="scientific">Actinoplanes palleronii</name>
    <dbReference type="NCBI Taxonomy" id="113570"/>
    <lineage>
        <taxon>Bacteria</taxon>
        <taxon>Bacillati</taxon>
        <taxon>Actinomycetota</taxon>
        <taxon>Actinomycetes</taxon>
        <taxon>Micromonosporales</taxon>
        <taxon>Micromonosporaceae</taxon>
        <taxon>Actinoplanes</taxon>
    </lineage>
</organism>
<gene>
    <name evidence="1" type="ORF">Apa02nite_000290</name>
</gene>
<sequence>MAAQPATLLPMTQPLRHIVEPDPAWDWTEEVDDVLVVELSWPPDALAGRLDELVASPALVAALTSGGITGFRTAGARGVYREDSFDVDPDTPPPPLTRLLVGDDPAADMSYAAHTGLSVSQRTLEILRTHCERLGS</sequence>
<accession>A0ABQ4AZQ8</accession>
<name>A0ABQ4AZQ8_9ACTN</name>
<comment type="caution">
    <text evidence="1">The sequence shown here is derived from an EMBL/GenBank/DDBJ whole genome shotgun (WGS) entry which is preliminary data.</text>
</comment>
<dbReference type="Proteomes" id="UP000624709">
    <property type="component" value="Unassembled WGS sequence"/>
</dbReference>
<protein>
    <submittedName>
        <fullName evidence="1">Uncharacterized protein</fullName>
    </submittedName>
</protein>
<keyword evidence="2" id="KW-1185">Reference proteome</keyword>
<dbReference type="EMBL" id="BOMS01000001">
    <property type="protein sequence ID" value="GIE63921.1"/>
    <property type="molecule type" value="Genomic_DNA"/>
</dbReference>
<reference evidence="1 2" key="1">
    <citation type="submission" date="2021-01" db="EMBL/GenBank/DDBJ databases">
        <title>Whole genome shotgun sequence of Actinoplanes palleronii NBRC 14916.</title>
        <authorList>
            <person name="Komaki H."/>
            <person name="Tamura T."/>
        </authorList>
    </citation>
    <scope>NUCLEOTIDE SEQUENCE [LARGE SCALE GENOMIC DNA]</scope>
    <source>
        <strain evidence="1 2">NBRC 14916</strain>
    </source>
</reference>
<evidence type="ECO:0000313" key="2">
    <source>
        <dbReference type="Proteomes" id="UP000624709"/>
    </source>
</evidence>
<proteinExistence type="predicted"/>
<evidence type="ECO:0000313" key="1">
    <source>
        <dbReference type="EMBL" id="GIE63921.1"/>
    </source>
</evidence>